<evidence type="ECO:0000256" key="5">
    <source>
        <dbReference type="ARBA" id="ARBA00022723"/>
    </source>
</evidence>
<dbReference type="Pfam" id="PF05195">
    <property type="entry name" value="AMP_N"/>
    <property type="match status" value="1"/>
</dbReference>
<reference evidence="10" key="1">
    <citation type="submission" date="2020-08" db="EMBL/GenBank/DDBJ databases">
        <title>Sequencing the genomes of 1000 actinobacteria strains.</title>
        <authorList>
            <person name="Klenk H.-P."/>
        </authorList>
    </citation>
    <scope>NUCLEOTIDE SEQUENCE [LARGE SCALE GENOMIC DNA]</scope>
    <source>
        <strain evidence="10">DSM 27064</strain>
    </source>
</reference>
<dbReference type="SUPFAM" id="SSF53092">
    <property type="entry name" value="Creatinase/prolidase N-terminal domain"/>
    <property type="match status" value="1"/>
</dbReference>
<dbReference type="Pfam" id="PF00557">
    <property type="entry name" value="Peptidase_M24"/>
    <property type="match status" value="1"/>
</dbReference>
<dbReference type="SUPFAM" id="SSF55920">
    <property type="entry name" value="Creatinase/aminopeptidase"/>
    <property type="match status" value="1"/>
</dbReference>
<evidence type="ECO:0000313" key="11">
    <source>
        <dbReference type="Proteomes" id="UP000571183"/>
    </source>
</evidence>
<evidence type="ECO:0000313" key="10">
    <source>
        <dbReference type="EMBL" id="MBB4070734.1"/>
    </source>
</evidence>
<comment type="catalytic activity">
    <reaction evidence="1">
        <text>Release of any N-terminal amino acid, including proline, that is linked to proline, even from a dipeptide or tripeptide.</text>
        <dbReference type="EC" id="3.4.11.9"/>
    </reaction>
</comment>
<dbReference type="InterPro" id="IPR000994">
    <property type="entry name" value="Pept_M24"/>
</dbReference>
<keyword evidence="5 8" id="KW-0479">Metal-binding</keyword>
<evidence type="ECO:0000256" key="1">
    <source>
        <dbReference type="ARBA" id="ARBA00001424"/>
    </source>
</evidence>
<name>A0A840DCD6_9MICO</name>
<accession>A0A840DCD6</accession>
<evidence type="ECO:0000256" key="4">
    <source>
        <dbReference type="ARBA" id="ARBA00012574"/>
    </source>
</evidence>
<keyword evidence="10" id="KW-0031">Aminopeptidase</keyword>
<dbReference type="InterPro" id="IPR036005">
    <property type="entry name" value="Creatinase/aminopeptidase-like"/>
</dbReference>
<evidence type="ECO:0000256" key="7">
    <source>
        <dbReference type="ARBA" id="ARBA00023211"/>
    </source>
</evidence>
<comment type="caution">
    <text evidence="10">The sequence shown here is derived from an EMBL/GenBank/DDBJ whole genome shotgun (WGS) entry which is preliminary data.</text>
</comment>
<dbReference type="GO" id="GO:0006508">
    <property type="term" value="P:proteolysis"/>
    <property type="evidence" value="ECO:0007669"/>
    <property type="project" value="TreeGrafter"/>
</dbReference>
<feature type="domain" description="Aminopeptidase P N-terminal" evidence="9">
    <location>
        <begin position="48"/>
        <end position="191"/>
    </location>
</feature>
<dbReference type="AlphaFoldDB" id="A0A840DCD6"/>
<dbReference type="InterPro" id="IPR001131">
    <property type="entry name" value="Peptidase_M24B_aminopep-P_CS"/>
</dbReference>
<comment type="cofactor">
    <cofactor evidence="2">
        <name>Mn(2+)</name>
        <dbReference type="ChEBI" id="CHEBI:29035"/>
    </cofactor>
</comment>
<dbReference type="PANTHER" id="PTHR43226">
    <property type="entry name" value="XAA-PRO AMINOPEPTIDASE 3"/>
    <property type="match status" value="1"/>
</dbReference>
<keyword evidence="11" id="KW-1185">Reference proteome</keyword>
<dbReference type="InterPro" id="IPR029149">
    <property type="entry name" value="Creatin/AminoP/Spt16_N"/>
</dbReference>
<dbReference type="SMART" id="SM01011">
    <property type="entry name" value="AMP_N"/>
    <property type="match status" value="1"/>
</dbReference>
<dbReference type="RefSeq" id="WP_183304051.1">
    <property type="nucleotide sequence ID" value="NZ_JACIFD010000001.1"/>
</dbReference>
<dbReference type="Proteomes" id="UP000571183">
    <property type="component" value="Unassembled WGS sequence"/>
</dbReference>
<keyword evidence="10" id="KW-0645">Protease</keyword>
<dbReference type="InterPro" id="IPR007865">
    <property type="entry name" value="Aminopep_P_N"/>
</dbReference>
<dbReference type="EMBL" id="JACIFD010000001">
    <property type="protein sequence ID" value="MBB4070734.1"/>
    <property type="molecule type" value="Genomic_DNA"/>
</dbReference>
<keyword evidence="7" id="KW-0464">Manganese</keyword>
<evidence type="ECO:0000256" key="2">
    <source>
        <dbReference type="ARBA" id="ARBA00001936"/>
    </source>
</evidence>
<dbReference type="GO" id="GO:0070006">
    <property type="term" value="F:metalloaminopeptidase activity"/>
    <property type="evidence" value="ECO:0007669"/>
    <property type="project" value="InterPro"/>
</dbReference>
<evidence type="ECO:0000256" key="8">
    <source>
        <dbReference type="RuleBase" id="RU000590"/>
    </source>
</evidence>
<dbReference type="Gene3D" id="3.90.230.10">
    <property type="entry name" value="Creatinase/methionine aminopeptidase superfamily"/>
    <property type="match status" value="1"/>
</dbReference>
<dbReference type="PANTHER" id="PTHR43226:SF4">
    <property type="entry name" value="XAA-PRO AMINOPEPTIDASE 3"/>
    <property type="match status" value="1"/>
</dbReference>
<organism evidence="10 11">
    <name type="scientific">Canibacter oris</name>
    <dbReference type="NCBI Taxonomy" id="1365628"/>
    <lineage>
        <taxon>Bacteria</taxon>
        <taxon>Bacillati</taxon>
        <taxon>Actinomycetota</taxon>
        <taxon>Actinomycetes</taxon>
        <taxon>Micrococcales</taxon>
        <taxon>Microbacteriaceae</taxon>
        <taxon>Canibacter</taxon>
    </lineage>
</organism>
<gene>
    <name evidence="10" type="ORF">F5897_000010</name>
</gene>
<dbReference type="EC" id="3.4.11.9" evidence="4"/>
<dbReference type="GO" id="GO:0030145">
    <property type="term" value="F:manganese ion binding"/>
    <property type="evidence" value="ECO:0007669"/>
    <property type="project" value="InterPro"/>
</dbReference>
<dbReference type="GO" id="GO:0005829">
    <property type="term" value="C:cytosol"/>
    <property type="evidence" value="ECO:0007669"/>
    <property type="project" value="TreeGrafter"/>
</dbReference>
<dbReference type="CDD" id="cd01087">
    <property type="entry name" value="Prolidase"/>
    <property type="match status" value="1"/>
</dbReference>
<sequence length="468" mass="51185">MTAAENQVTTHEAQIDNSARATLAPNEEFVAYMGTGWAPLETAEITAWEVAPFAKQRRDAVSAAFAGRRVVVAAGIMKQRANDTFYMFRADSSFSHLTGWGAAAQPGAILVFEPTAAGAGNHSNHDVTLYFAAAAGRDSAEFFTNSETGEFWIGPTPSLQDVAIQLQLQTADLAEFSPSAADVTLEDAELGQFLDELRIVKDEFEISQMEAAVAATARGFQEVVAGLDEAIAAERGERVVEVMFHKHARVEGNWEGYDTIAAAGEHACTLHWVQNTGAVKPGDLLLLDAGVEVDSLYTADITRTLPISGKFTAVQRRVYEAVLEAADAAFAVVRPGITFHEVHDTALAVIEKHVKEWGFWPTDAKPNVPYHRRYMVHGTSHHLGLDVHDCARARREMYYDRVLEPGMVFTIEPGLYFHPGDTTVPQEFWGIGVRIEDDIVVTETGAVNLSADIPRSVADVEAWVNRQK</sequence>
<evidence type="ECO:0000259" key="9">
    <source>
        <dbReference type="SMART" id="SM01011"/>
    </source>
</evidence>
<dbReference type="Gene3D" id="3.40.350.10">
    <property type="entry name" value="Creatinase/prolidase N-terminal domain"/>
    <property type="match status" value="1"/>
</dbReference>
<dbReference type="PROSITE" id="PS00491">
    <property type="entry name" value="PROLINE_PEPTIDASE"/>
    <property type="match status" value="1"/>
</dbReference>
<evidence type="ECO:0000256" key="6">
    <source>
        <dbReference type="ARBA" id="ARBA00022801"/>
    </source>
</evidence>
<comment type="similarity">
    <text evidence="3 8">Belongs to the peptidase M24B family.</text>
</comment>
<protein>
    <recommendedName>
        <fullName evidence="4">Xaa-Pro aminopeptidase</fullName>
        <ecNumber evidence="4">3.4.11.9</ecNumber>
    </recommendedName>
</protein>
<proteinExistence type="inferred from homology"/>
<evidence type="ECO:0000256" key="3">
    <source>
        <dbReference type="ARBA" id="ARBA00008766"/>
    </source>
</evidence>
<keyword evidence="6 10" id="KW-0378">Hydrolase</keyword>
<dbReference type="InterPro" id="IPR052433">
    <property type="entry name" value="X-Pro_dipept-like"/>
</dbReference>